<accession>A0ACB7XB45</accession>
<reference evidence="1 2" key="1">
    <citation type="journal article" date="2021" name="Hortic Res">
        <title>High-quality reference genome and annotation aids understanding of berry development for evergreen blueberry (Vaccinium darrowii).</title>
        <authorList>
            <person name="Yu J."/>
            <person name="Hulse-Kemp A.M."/>
            <person name="Babiker E."/>
            <person name="Staton M."/>
        </authorList>
    </citation>
    <scope>NUCLEOTIDE SEQUENCE [LARGE SCALE GENOMIC DNA]</scope>
    <source>
        <strain evidence="2">cv. NJ 8807/NJ 8810</strain>
        <tissue evidence="1">Young leaf</tissue>
    </source>
</reference>
<organism evidence="1 2">
    <name type="scientific">Vaccinium darrowii</name>
    <dbReference type="NCBI Taxonomy" id="229202"/>
    <lineage>
        <taxon>Eukaryota</taxon>
        <taxon>Viridiplantae</taxon>
        <taxon>Streptophyta</taxon>
        <taxon>Embryophyta</taxon>
        <taxon>Tracheophyta</taxon>
        <taxon>Spermatophyta</taxon>
        <taxon>Magnoliopsida</taxon>
        <taxon>eudicotyledons</taxon>
        <taxon>Gunneridae</taxon>
        <taxon>Pentapetalae</taxon>
        <taxon>asterids</taxon>
        <taxon>Ericales</taxon>
        <taxon>Ericaceae</taxon>
        <taxon>Vaccinioideae</taxon>
        <taxon>Vaccinieae</taxon>
        <taxon>Vaccinium</taxon>
    </lineage>
</organism>
<keyword evidence="2" id="KW-1185">Reference proteome</keyword>
<comment type="caution">
    <text evidence="1">The sequence shown here is derived from an EMBL/GenBank/DDBJ whole genome shotgun (WGS) entry which is preliminary data.</text>
</comment>
<evidence type="ECO:0000313" key="1">
    <source>
        <dbReference type="EMBL" id="KAH7837788.1"/>
    </source>
</evidence>
<gene>
    <name evidence="1" type="ORF">Vadar_018022</name>
</gene>
<proteinExistence type="predicted"/>
<name>A0ACB7XB45_9ERIC</name>
<evidence type="ECO:0000313" key="2">
    <source>
        <dbReference type="Proteomes" id="UP000828048"/>
    </source>
</evidence>
<dbReference type="EMBL" id="CM037156">
    <property type="protein sequence ID" value="KAH7837788.1"/>
    <property type="molecule type" value="Genomic_DNA"/>
</dbReference>
<dbReference type="Proteomes" id="UP000828048">
    <property type="component" value="Chromosome 6"/>
</dbReference>
<protein>
    <submittedName>
        <fullName evidence="1">Uncharacterized protein</fullName>
    </submittedName>
</protein>
<sequence>MPSPVNPIHIISLYGGGLMSAAVLALLFVILFIVFLHIYANLFLTQSRPPRRTIRTEVFSSAPRVLGPTRFRQFFDDDTGNFAAAKGLDSSVIAKIPLFVYEENQEELSPELECVICLSVFEEGEFGRKLDKCGHGFHVECIDMWLGSHSNCPTCRAPAVAAGGTPEGEVDEGLSNVVGGGGARGDEEVTVVEVVVENSGNERGEERGVSGGDSSLPSSVWTAAAMGGSLKRMLSRSRSERKSHTLSNAVNELEE</sequence>